<dbReference type="Proteomes" id="UP000196475">
    <property type="component" value="Unassembled WGS sequence"/>
</dbReference>
<evidence type="ECO:0000313" key="3">
    <source>
        <dbReference type="EMBL" id="OUM88537.1"/>
    </source>
</evidence>
<feature type="domain" description="CRISPR associated protein Cas6 C-terminal" evidence="2">
    <location>
        <begin position="112"/>
        <end position="237"/>
    </location>
</feature>
<proteinExistence type="predicted"/>
<dbReference type="CDD" id="cd21140">
    <property type="entry name" value="Cas6_I-like"/>
    <property type="match status" value="1"/>
</dbReference>
<evidence type="ECO:0000256" key="1">
    <source>
        <dbReference type="ARBA" id="ARBA00023118"/>
    </source>
</evidence>
<organism evidence="3 4">
    <name type="scientific">Bacillus thermozeamaize</name>
    <dbReference type="NCBI Taxonomy" id="230954"/>
    <lineage>
        <taxon>Bacteria</taxon>
        <taxon>Bacillati</taxon>
        <taxon>Bacillota</taxon>
        <taxon>Bacilli</taxon>
        <taxon>Bacillales</taxon>
        <taxon>Bacillaceae</taxon>
        <taxon>Bacillus</taxon>
    </lineage>
</organism>
<dbReference type="GO" id="GO:0051607">
    <property type="term" value="P:defense response to virus"/>
    <property type="evidence" value="ECO:0007669"/>
    <property type="project" value="UniProtKB-KW"/>
</dbReference>
<dbReference type="PANTHER" id="PTHR36984">
    <property type="entry name" value="CRISPR-ASSOCIATED ENDORIBONUCLEASE CAS6 1"/>
    <property type="match status" value="1"/>
</dbReference>
<dbReference type="Pfam" id="PF01881">
    <property type="entry name" value="Cas_Cas6_C"/>
    <property type="match status" value="1"/>
</dbReference>
<dbReference type="PANTHER" id="PTHR36984:SF3">
    <property type="entry name" value="CRISPR-ASSOCIATED ENDORIBONUCLEASE CAS6"/>
    <property type="match status" value="1"/>
</dbReference>
<protein>
    <submittedName>
        <fullName evidence="3">CRISPR-associated endoribonuclease Cas6</fullName>
    </submittedName>
</protein>
<dbReference type="Gene3D" id="3.30.70.1890">
    <property type="match status" value="1"/>
</dbReference>
<evidence type="ECO:0000259" key="2">
    <source>
        <dbReference type="Pfam" id="PF01881"/>
    </source>
</evidence>
<dbReference type="InterPro" id="IPR045747">
    <property type="entry name" value="CRISPR-assoc_prot_Cas6_N_sf"/>
</dbReference>
<keyword evidence="1" id="KW-0051">Antiviral defense</keyword>
<dbReference type="InterPro" id="IPR010156">
    <property type="entry name" value="CRISPR-assoc_prot_Cas6"/>
</dbReference>
<dbReference type="NCBIfam" id="TIGR01877">
    <property type="entry name" value="cas_cas6"/>
    <property type="match status" value="1"/>
</dbReference>
<name>A0A1Y3PQV4_9BACI</name>
<comment type="caution">
    <text evidence="3">The sequence shown here is derived from an EMBL/GenBank/DDBJ whole genome shotgun (WGS) entry which is preliminary data.</text>
</comment>
<gene>
    <name evidence="3" type="ORF">BAA01_05435</name>
</gene>
<dbReference type="AlphaFoldDB" id="A0A1Y3PQV4"/>
<evidence type="ECO:0000313" key="4">
    <source>
        <dbReference type="Proteomes" id="UP000196475"/>
    </source>
</evidence>
<sequence>MRLFCSFQISELPIAYRMGLVSLIKESLRISDEDYYMRLYEGRQQTKPFVFAPFLKNFRIENDQIHLDECHLTISSPDHEFLLHLYNGLQKMKRFDYKQYVFNRKAIRLLPEVTIREPSVVFRTQSPLLVEDENGKPIAPYSPEYELHLQYLADLILRAYRGYGLESPLRVKPLQMKKVVIKERNHEFEDRFGQSQYLFFTAYQGRLLMTGHPEDLQLLYQLGLSKRRNQGFGLLQVD</sequence>
<dbReference type="Gene3D" id="3.30.70.1900">
    <property type="match status" value="1"/>
</dbReference>
<accession>A0A1Y3PQV4</accession>
<dbReference type="GO" id="GO:0016788">
    <property type="term" value="F:hydrolase activity, acting on ester bonds"/>
    <property type="evidence" value="ECO:0007669"/>
    <property type="project" value="InterPro"/>
</dbReference>
<dbReference type="InterPro" id="IPR049435">
    <property type="entry name" value="Cas_Cas6_C"/>
</dbReference>
<dbReference type="EMBL" id="LZRT01000060">
    <property type="protein sequence ID" value="OUM88537.1"/>
    <property type="molecule type" value="Genomic_DNA"/>
</dbReference>
<reference evidence="4" key="1">
    <citation type="submission" date="2016-06" db="EMBL/GenBank/DDBJ databases">
        <authorList>
            <person name="Nascimento L."/>
            <person name="Pereira R.V."/>
            <person name="Martins L.F."/>
            <person name="Quaggio R.B."/>
            <person name="Silva A.M."/>
            <person name="Setubal J.C."/>
        </authorList>
    </citation>
    <scope>NUCLEOTIDE SEQUENCE [LARGE SCALE GENOMIC DNA]</scope>
</reference>